<dbReference type="RefSeq" id="WP_372824664.1">
    <property type="nucleotide sequence ID" value="NZ_JARRIG010000007.1"/>
</dbReference>
<evidence type="ECO:0000313" key="3">
    <source>
        <dbReference type="Proteomes" id="UP001571980"/>
    </source>
</evidence>
<feature type="transmembrane region" description="Helical" evidence="1">
    <location>
        <begin position="134"/>
        <end position="157"/>
    </location>
</feature>
<keyword evidence="3" id="KW-1185">Reference proteome</keyword>
<evidence type="ECO:0000256" key="1">
    <source>
        <dbReference type="SAM" id="Phobius"/>
    </source>
</evidence>
<name>A0ABV4T5W2_9EURY</name>
<dbReference type="Proteomes" id="UP001571980">
    <property type="component" value="Unassembled WGS sequence"/>
</dbReference>
<feature type="transmembrane region" description="Helical" evidence="1">
    <location>
        <begin position="6"/>
        <end position="24"/>
    </location>
</feature>
<feature type="transmembrane region" description="Helical" evidence="1">
    <location>
        <begin position="177"/>
        <end position="194"/>
    </location>
</feature>
<keyword evidence="1" id="KW-1133">Transmembrane helix</keyword>
<keyword evidence="1" id="KW-0812">Transmembrane</keyword>
<proteinExistence type="predicted"/>
<accession>A0ABV4T5W2</accession>
<feature type="transmembrane region" description="Helical" evidence="1">
    <location>
        <begin position="101"/>
        <end position="122"/>
    </location>
</feature>
<gene>
    <name evidence="2" type="ORF">P8X34_10825</name>
</gene>
<comment type="caution">
    <text evidence="2">The sequence shown here is derived from an EMBL/GenBank/DDBJ whole genome shotgun (WGS) entry which is preliminary data.</text>
</comment>
<keyword evidence="1" id="KW-0472">Membrane</keyword>
<feature type="transmembrane region" description="Helical" evidence="1">
    <location>
        <begin position="36"/>
        <end position="61"/>
    </location>
</feature>
<organism evidence="2 3">
    <name type="scientific">Pyrococcus kukulkanii</name>
    <dbReference type="NCBI Taxonomy" id="1609559"/>
    <lineage>
        <taxon>Archaea</taxon>
        <taxon>Methanobacteriati</taxon>
        <taxon>Methanobacteriota</taxon>
        <taxon>Thermococci</taxon>
        <taxon>Thermococcales</taxon>
        <taxon>Thermococcaceae</taxon>
        <taxon>Pyrococcus</taxon>
    </lineage>
</organism>
<sequence>MQLLILTVNVLMVGMFATTLNTVASKLYNKPSKVAVLLGVVSGTLGLFFAATFESIALYLMKGLSGWALTVPFALTAGVVEELSKGWLVFTLRGRFTTADAVWFGVASGLTFGVIETALYSLGGLVPAEVRFGVMFIHALWTMAFAVGALTGNPTLIVTPVISHAVYDIGALGESKILLAVLVFAGITAPAIALDKFFDKTIEVPSDLYYLWNARKVFR</sequence>
<dbReference type="EMBL" id="JARRIG010000007">
    <property type="protein sequence ID" value="MFA4805219.1"/>
    <property type="molecule type" value="Genomic_DNA"/>
</dbReference>
<reference evidence="2 3" key="1">
    <citation type="submission" date="2023-03" db="EMBL/GenBank/DDBJ databases">
        <title>Speciation in Pyrococcus: adaptation to high temperature as a mechanism.</title>
        <authorList>
            <person name="Gu J."/>
        </authorList>
    </citation>
    <scope>NUCLEOTIDE SEQUENCE [LARGE SCALE GENOMIC DNA]</scope>
    <source>
        <strain evidence="2 3">LMOA34</strain>
    </source>
</reference>
<evidence type="ECO:0000313" key="2">
    <source>
        <dbReference type="EMBL" id="MFA4805219.1"/>
    </source>
</evidence>
<protein>
    <submittedName>
        <fullName evidence="2">Uncharacterized protein</fullName>
    </submittedName>
</protein>